<comment type="caution">
    <text evidence="2">The sequence shown here is derived from an EMBL/GenBank/DDBJ whole genome shotgun (WGS) entry which is preliminary data.</text>
</comment>
<dbReference type="InterPro" id="IPR046768">
    <property type="entry name" value="ExoX-like_C"/>
</dbReference>
<dbReference type="CDD" id="cd06127">
    <property type="entry name" value="DEDDh"/>
    <property type="match status" value="1"/>
</dbReference>
<gene>
    <name evidence="2" type="ORF">G3O08_15285</name>
</gene>
<protein>
    <submittedName>
        <fullName evidence="2">3'-5' exonuclease</fullName>
    </submittedName>
</protein>
<dbReference type="SUPFAM" id="SSF53098">
    <property type="entry name" value="Ribonuclease H-like"/>
    <property type="match status" value="1"/>
</dbReference>
<evidence type="ECO:0000313" key="2">
    <source>
        <dbReference type="EMBL" id="NEN24865.1"/>
    </source>
</evidence>
<dbReference type="Pfam" id="PF00929">
    <property type="entry name" value="RNase_T"/>
    <property type="match status" value="1"/>
</dbReference>
<keyword evidence="2" id="KW-0269">Exonuclease</keyword>
<organism evidence="2 3">
    <name type="scientific">Cryomorpha ignava</name>
    <dbReference type="NCBI Taxonomy" id="101383"/>
    <lineage>
        <taxon>Bacteria</taxon>
        <taxon>Pseudomonadati</taxon>
        <taxon>Bacteroidota</taxon>
        <taxon>Flavobacteriia</taxon>
        <taxon>Flavobacteriales</taxon>
        <taxon>Cryomorphaceae</taxon>
        <taxon>Cryomorpha</taxon>
    </lineage>
</organism>
<dbReference type="GO" id="GO:0045004">
    <property type="term" value="P:DNA replication proofreading"/>
    <property type="evidence" value="ECO:0007669"/>
    <property type="project" value="TreeGrafter"/>
</dbReference>
<dbReference type="GO" id="GO:0003676">
    <property type="term" value="F:nucleic acid binding"/>
    <property type="evidence" value="ECO:0007669"/>
    <property type="project" value="InterPro"/>
</dbReference>
<dbReference type="InterPro" id="IPR012337">
    <property type="entry name" value="RNaseH-like_sf"/>
</dbReference>
<dbReference type="InterPro" id="IPR036397">
    <property type="entry name" value="RNaseH_sf"/>
</dbReference>
<dbReference type="AlphaFoldDB" id="A0A7K3WW84"/>
<evidence type="ECO:0000259" key="1">
    <source>
        <dbReference type="SMART" id="SM00479"/>
    </source>
</evidence>
<sequence length="277" mass="31781">MQLNLKKPLAFFDLETTGVNVASDRIVEIAILKVFPDGHIEKRPDPALGKARLLINPGIPIPAETSAIHGIFDEDVKDAPTFEELSGKLFKFLFDCDLAGFNSNKFDVPILAEEFLRCGIDFSVEGRNLIDVQNIFHLMEQRTLKAGYKFYCKKDMENAHEAMADVEATHDVFMAQLEKYADTEIEDRDGNMIKPVANDMQHLHFTSQRHRNVDMLGRIIYNDKDEEIFNFGKHKGKTVKEVLKTEPGYYGWMLNGDFPLYTKKVLKDIKERLSYEQ</sequence>
<accession>A0A7K3WW84</accession>
<dbReference type="RefSeq" id="WP_163286260.1">
    <property type="nucleotide sequence ID" value="NZ_JAAGVY010000034.1"/>
</dbReference>
<dbReference type="GO" id="GO:0008408">
    <property type="term" value="F:3'-5' exonuclease activity"/>
    <property type="evidence" value="ECO:0007669"/>
    <property type="project" value="TreeGrafter"/>
</dbReference>
<keyword evidence="2" id="KW-0540">Nuclease</keyword>
<dbReference type="GO" id="GO:0005829">
    <property type="term" value="C:cytosol"/>
    <property type="evidence" value="ECO:0007669"/>
    <property type="project" value="TreeGrafter"/>
</dbReference>
<dbReference type="InterPro" id="IPR013520">
    <property type="entry name" value="Ribonucl_H"/>
</dbReference>
<dbReference type="PANTHER" id="PTHR30231">
    <property type="entry name" value="DNA POLYMERASE III SUBUNIT EPSILON"/>
    <property type="match status" value="1"/>
</dbReference>
<keyword evidence="2" id="KW-0378">Hydrolase</keyword>
<dbReference type="Pfam" id="PF20600">
    <property type="entry name" value="ExoX-like_C"/>
    <property type="match status" value="1"/>
</dbReference>
<dbReference type="PANTHER" id="PTHR30231:SF41">
    <property type="entry name" value="DNA POLYMERASE III SUBUNIT EPSILON"/>
    <property type="match status" value="1"/>
</dbReference>
<name>A0A7K3WW84_9FLAO</name>
<proteinExistence type="predicted"/>
<dbReference type="Gene3D" id="3.30.420.10">
    <property type="entry name" value="Ribonuclease H-like superfamily/Ribonuclease H"/>
    <property type="match status" value="1"/>
</dbReference>
<reference evidence="2 3" key="1">
    <citation type="submission" date="2020-02" db="EMBL/GenBank/DDBJ databases">
        <title>Out from the shadows clarifying the taxonomy of the family Cryomorphaceae and related taxa by utilizing the GTDB taxonomic framework.</title>
        <authorList>
            <person name="Bowman J.P."/>
        </authorList>
    </citation>
    <scope>NUCLEOTIDE SEQUENCE [LARGE SCALE GENOMIC DNA]</scope>
    <source>
        <strain evidence="2 3">QSSC 1-22</strain>
    </source>
</reference>
<dbReference type="SMART" id="SM00479">
    <property type="entry name" value="EXOIII"/>
    <property type="match status" value="1"/>
</dbReference>
<keyword evidence="3" id="KW-1185">Reference proteome</keyword>
<dbReference type="Proteomes" id="UP000486602">
    <property type="component" value="Unassembled WGS sequence"/>
</dbReference>
<evidence type="ECO:0000313" key="3">
    <source>
        <dbReference type="Proteomes" id="UP000486602"/>
    </source>
</evidence>
<feature type="domain" description="Exonuclease" evidence="1">
    <location>
        <begin position="8"/>
        <end position="182"/>
    </location>
</feature>
<dbReference type="EMBL" id="JAAGVY010000034">
    <property type="protein sequence ID" value="NEN24865.1"/>
    <property type="molecule type" value="Genomic_DNA"/>
</dbReference>